<dbReference type="OrthoDB" id="885549at2"/>
<comment type="caution">
    <text evidence="1">The sequence shown here is derived from an EMBL/GenBank/DDBJ whole genome shotgun (WGS) entry which is preliminary data.</text>
</comment>
<dbReference type="PROSITE" id="PS51257">
    <property type="entry name" value="PROKAR_LIPOPROTEIN"/>
    <property type="match status" value="1"/>
</dbReference>
<dbReference type="RefSeq" id="WP_088465112.1">
    <property type="nucleotide sequence ID" value="NZ_NIRR01000025.1"/>
</dbReference>
<accession>A0A246FIT0</accession>
<dbReference type="EMBL" id="NIRR01000025">
    <property type="protein sequence ID" value="OWP62428.1"/>
    <property type="molecule type" value="Genomic_DNA"/>
</dbReference>
<dbReference type="AlphaFoldDB" id="A0A246FIT0"/>
<reference evidence="1 2" key="1">
    <citation type="submission" date="2017-06" db="EMBL/GenBank/DDBJ databases">
        <title>Hymenobacter amundsenii sp. nov. isolated from regoliths in Antarctica.</title>
        <authorList>
            <person name="Sedlacek I."/>
            <person name="Kralova S."/>
            <person name="Pantucek R."/>
            <person name="Svec P."/>
            <person name="Holochova P."/>
            <person name="Stankova E."/>
            <person name="Vrbovska V."/>
            <person name="Busse H.-J."/>
        </authorList>
    </citation>
    <scope>NUCLEOTIDE SEQUENCE [LARGE SCALE GENOMIC DNA]</scope>
    <source>
        <strain evidence="1 2">CCM 8682</strain>
    </source>
</reference>
<evidence type="ECO:0008006" key="3">
    <source>
        <dbReference type="Google" id="ProtNLM"/>
    </source>
</evidence>
<protein>
    <recommendedName>
        <fullName evidence="3">Lipocalin-like domain-containing protein</fullName>
    </recommendedName>
</protein>
<keyword evidence="2" id="KW-1185">Reference proteome</keyword>
<name>A0A246FIT0_9BACT</name>
<gene>
    <name evidence="1" type="ORF">CDA63_14155</name>
</gene>
<evidence type="ECO:0000313" key="2">
    <source>
        <dbReference type="Proteomes" id="UP000197277"/>
    </source>
</evidence>
<proteinExistence type="predicted"/>
<organism evidence="1 2">
    <name type="scientific">Hymenobacter amundsenii</name>
    <dbReference type="NCBI Taxonomy" id="2006685"/>
    <lineage>
        <taxon>Bacteria</taxon>
        <taxon>Pseudomonadati</taxon>
        <taxon>Bacteroidota</taxon>
        <taxon>Cytophagia</taxon>
        <taxon>Cytophagales</taxon>
        <taxon>Hymenobacteraceae</taxon>
        <taxon>Hymenobacter</taxon>
    </lineage>
</organism>
<dbReference type="Proteomes" id="UP000197277">
    <property type="component" value="Unassembled WGS sequence"/>
</dbReference>
<evidence type="ECO:0000313" key="1">
    <source>
        <dbReference type="EMBL" id="OWP62428.1"/>
    </source>
</evidence>
<sequence length="144" mass="16028">MRHLLLSALAALTLTLGSCEKEPLCGCMPPPRPAITAAALTQASTWYLSEYTAAGQITRDYSIKDRFALRFAPDGSYRRILLSDDSETAGTWKLNNPDNRMLILTDHKGDPQEFVVQDATNETLFLYRPAKTGSPDAYLFKTVR</sequence>